<comment type="caution">
    <text evidence="2">The sequence shown here is derived from an EMBL/GenBank/DDBJ whole genome shotgun (WGS) entry which is preliminary data.</text>
</comment>
<protein>
    <submittedName>
        <fullName evidence="2">DnaJ subfamily C member 11</fullName>
    </submittedName>
</protein>
<keyword evidence="3" id="KW-1185">Reference proteome</keyword>
<proteinExistence type="predicted"/>
<gene>
    <name evidence="2" type="ORF">EPI10_014907</name>
</gene>
<accession>A0A5B6VJ31</accession>
<dbReference type="EMBL" id="SMMG02000006">
    <property type="protein sequence ID" value="KAA3469076.1"/>
    <property type="molecule type" value="Genomic_DNA"/>
</dbReference>
<reference evidence="3" key="1">
    <citation type="journal article" date="2019" name="Plant Biotechnol. J.">
        <title>Genome sequencing of the Australian wild diploid species Gossypium australe highlights disease resistance and delayed gland morphogenesis.</title>
        <authorList>
            <person name="Cai Y."/>
            <person name="Cai X."/>
            <person name="Wang Q."/>
            <person name="Wang P."/>
            <person name="Zhang Y."/>
            <person name="Cai C."/>
            <person name="Xu Y."/>
            <person name="Wang K."/>
            <person name="Zhou Z."/>
            <person name="Wang C."/>
            <person name="Geng S."/>
            <person name="Li B."/>
            <person name="Dong Q."/>
            <person name="Hou Y."/>
            <person name="Wang H."/>
            <person name="Ai P."/>
            <person name="Liu Z."/>
            <person name="Yi F."/>
            <person name="Sun M."/>
            <person name="An G."/>
            <person name="Cheng J."/>
            <person name="Zhang Y."/>
            <person name="Shi Q."/>
            <person name="Xie Y."/>
            <person name="Shi X."/>
            <person name="Chang Y."/>
            <person name="Huang F."/>
            <person name="Chen Y."/>
            <person name="Hong S."/>
            <person name="Mi L."/>
            <person name="Sun Q."/>
            <person name="Zhang L."/>
            <person name="Zhou B."/>
            <person name="Peng R."/>
            <person name="Zhang X."/>
            <person name="Liu F."/>
        </authorList>
    </citation>
    <scope>NUCLEOTIDE SEQUENCE [LARGE SCALE GENOMIC DNA]</scope>
    <source>
        <strain evidence="3">cv. PA1801</strain>
    </source>
</reference>
<keyword evidence="1" id="KW-1133">Transmembrane helix</keyword>
<name>A0A5B6VJ31_9ROSI</name>
<keyword evidence="1" id="KW-0812">Transmembrane</keyword>
<evidence type="ECO:0000313" key="3">
    <source>
        <dbReference type="Proteomes" id="UP000325315"/>
    </source>
</evidence>
<evidence type="ECO:0000256" key="1">
    <source>
        <dbReference type="SAM" id="Phobius"/>
    </source>
</evidence>
<dbReference type="Proteomes" id="UP000325315">
    <property type="component" value="Unassembled WGS sequence"/>
</dbReference>
<organism evidence="2 3">
    <name type="scientific">Gossypium australe</name>
    <dbReference type="NCBI Taxonomy" id="47621"/>
    <lineage>
        <taxon>Eukaryota</taxon>
        <taxon>Viridiplantae</taxon>
        <taxon>Streptophyta</taxon>
        <taxon>Embryophyta</taxon>
        <taxon>Tracheophyta</taxon>
        <taxon>Spermatophyta</taxon>
        <taxon>Magnoliopsida</taxon>
        <taxon>eudicotyledons</taxon>
        <taxon>Gunneridae</taxon>
        <taxon>Pentapetalae</taxon>
        <taxon>rosids</taxon>
        <taxon>malvids</taxon>
        <taxon>Malvales</taxon>
        <taxon>Malvaceae</taxon>
        <taxon>Malvoideae</taxon>
        <taxon>Gossypium</taxon>
    </lineage>
</organism>
<sequence length="61" mass="6900">MKEDNMSTGGDANILLSRHFNYVLATGAFVIPTSIYFILKRDCIKSENEPGVYPKTQKTKF</sequence>
<evidence type="ECO:0000313" key="2">
    <source>
        <dbReference type="EMBL" id="KAA3469076.1"/>
    </source>
</evidence>
<keyword evidence="1" id="KW-0472">Membrane</keyword>
<feature type="transmembrane region" description="Helical" evidence="1">
    <location>
        <begin position="20"/>
        <end position="39"/>
    </location>
</feature>
<dbReference type="AlphaFoldDB" id="A0A5B6VJ31"/>